<keyword evidence="11" id="KW-0175">Coiled coil</keyword>
<evidence type="ECO:0000313" key="16">
    <source>
        <dbReference type="EMBL" id="KAA1426668.1"/>
    </source>
</evidence>
<evidence type="ECO:0000259" key="15">
    <source>
        <dbReference type="PROSITE" id="PS50885"/>
    </source>
</evidence>
<keyword evidence="5" id="KW-0808">Transferase</keyword>
<dbReference type="Pfam" id="PF00672">
    <property type="entry name" value="HAMP"/>
    <property type="match status" value="1"/>
</dbReference>
<dbReference type="InterPro" id="IPR004358">
    <property type="entry name" value="Sig_transdc_His_kin-like_C"/>
</dbReference>
<evidence type="ECO:0000256" key="8">
    <source>
        <dbReference type="ARBA" id="ARBA00022989"/>
    </source>
</evidence>
<evidence type="ECO:0000256" key="10">
    <source>
        <dbReference type="ARBA" id="ARBA00023136"/>
    </source>
</evidence>
<feature type="region of interest" description="Disordered" evidence="12">
    <location>
        <begin position="1"/>
        <end position="39"/>
    </location>
</feature>
<dbReference type="InterPro" id="IPR036097">
    <property type="entry name" value="HisK_dim/P_sf"/>
</dbReference>
<feature type="compositionally biased region" description="Low complexity" evidence="12">
    <location>
        <begin position="1"/>
        <end position="38"/>
    </location>
</feature>
<keyword evidence="7 16" id="KW-0418">Kinase</keyword>
<dbReference type="CDD" id="cd00082">
    <property type="entry name" value="HisKA"/>
    <property type="match status" value="1"/>
</dbReference>
<dbReference type="SMART" id="SM00388">
    <property type="entry name" value="HisKA"/>
    <property type="match status" value="1"/>
</dbReference>
<dbReference type="InterPro" id="IPR050428">
    <property type="entry name" value="TCS_sensor_his_kinase"/>
</dbReference>
<evidence type="ECO:0000256" key="6">
    <source>
        <dbReference type="ARBA" id="ARBA00022692"/>
    </source>
</evidence>
<keyword evidence="6 13" id="KW-0812">Transmembrane</keyword>
<dbReference type="PRINTS" id="PR00344">
    <property type="entry name" value="BCTRLSENSOR"/>
</dbReference>
<keyword evidence="4" id="KW-0597">Phosphoprotein</keyword>
<dbReference type="GO" id="GO:0000155">
    <property type="term" value="F:phosphorelay sensor kinase activity"/>
    <property type="evidence" value="ECO:0007669"/>
    <property type="project" value="InterPro"/>
</dbReference>
<accession>A0A5B1M2M7</accession>
<evidence type="ECO:0000256" key="11">
    <source>
        <dbReference type="SAM" id="Coils"/>
    </source>
</evidence>
<keyword evidence="9" id="KW-0902">Two-component regulatory system</keyword>
<feature type="domain" description="Histidine kinase" evidence="14">
    <location>
        <begin position="293"/>
        <end position="501"/>
    </location>
</feature>
<feature type="domain" description="HAMP" evidence="15">
    <location>
        <begin position="233"/>
        <end position="285"/>
    </location>
</feature>
<evidence type="ECO:0000256" key="12">
    <source>
        <dbReference type="SAM" id="MobiDB-lite"/>
    </source>
</evidence>
<dbReference type="InterPro" id="IPR036890">
    <property type="entry name" value="HATPase_C_sf"/>
</dbReference>
<feature type="transmembrane region" description="Helical" evidence="13">
    <location>
        <begin position="46"/>
        <end position="68"/>
    </location>
</feature>
<name>A0A5B1M2M7_9ACTN</name>
<organism evidence="16 17">
    <name type="scientific">Nocardioides antri</name>
    <dbReference type="NCBI Taxonomy" id="2607659"/>
    <lineage>
        <taxon>Bacteria</taxon>
        <taxon>Bacillati</taxon>
        <taxon>Actinomycetota</taxon>
        <taxon>Actinomycetes</taxon>
        <taxon>Propionibacteriales</taxon>
        <taxon>Nocardioidaceae</taxon>
        <taxon>Nocardioides</taxon>
    </lineage>
</organism>
<dbReference type="SMART" id="SM00387">
    <property type="entry name" value="HATPase_c"/>
    <property type="match status" value="1"/>
</dbReference>
<dbReference type="Pfam" id="PF02518">
    <property type="entry name" value="HATPase_c"/>
    <property type="match status" value="1"/>
</dbReference>
<feature type="coiled-coil region" evidence="11">
    <location>
        <begin position="67"/>
        <end position="94"/>
    </location>
</feature>
<dbReference type="InterPro" id="IPR005467">
    <property type="entry name" value="His_kinase_dom"/>
</dbReference>
<evidence type="ECO:0000256" key="9">
    <source>
        <dbReference type="ARBA" id="ARBA00023012"/>
    </source>
</evidence>
<dbReference type="CDD" id="cd00075">
    <property type="entry name" value="HATPase"/>
    <property type="match status" value="1"/>
</dbReference>
<dbReference type="CDD" id="cd06225">
    <property type="entry name" value="HAMP"/>
    <property type="match status" value="1"/>
</dbReference>
<dbReference type="EC" id="2.7.13.3" evidence="3"/>
<dbReference type="PROSITE" id="PS50885">
    <property type="entry name" value="HAMP"/>
    <property type="match status" value="1"/>
</dbReference>
<dbReference type="SUPFAM" id="SSF55874">
    <property type="entry name" value="ATPase domain of HSP90 chaperone/DNA topoisomerase II/histidine kinase"/>
    <property type="match status" value="1"/>
</dbReference>
<comment type="catalytic activity">
    <reaction evidence="1">
        <text>ATP + protein L-histidine = ADP + protein N-phospho-L-histidine.</text>
        <dbReference type="EC" id="2.7.13.3"/>
    </reaction>
</comment>
<evidence type="ECO:0000259" key="14">
    <source>
        <dbReference type="PROSITE" id="PS50109"/>
    </source>
</evidence>
<reference evidence="16 17" key="2">
    <citation type="submission" date="2019-09" db="EMBL/GenBank/DDBJ databases">
        <authorList>
            <person name="Jin C."/>
        </authorList>
    </citation>
    <scope>NUCLEOTIDE SEQUENCE [LARGE SCALE GENOMIC DNA]</scope>
    <source>
        <strain evidence="16 17">BN140041</strain>
    </source>
</reference>
<dbReference type="Gene3D" id="3.30.565.10">
    <property type="entry name" value="Histidine kinase-like ATPase, C-terminal domain"/>
    <property type="match status" value="1"/>
</dbReference>
<evidence type="ECO:0000256" key="4">
    <source>
        <dbReference type="ARBA" id="ARBA00022553"/>
    </source>
</evidence>
<feature type="transmembrane region" description="Helical" evidence="13">
    <location>
        <begin position="210"/>
        <end position="230"/>
    </location>
</feature>
<dbReference type="InterPro" id="IPR003660">
    <property type="entry name" value="HAMP_dom"/>
</dbReference>
<keyword evidence="17" id="KW-1185">Reference proteome</keyword>
<dbReference type="AlphaFoldDB" id="A0A5B1M2M7"/>
<dbReference type="Gene3D" id="1.10.287.130">
    <property type="match status" value="1"/>
</dbReference>
<sequence length="513" mass="56535">MTPTPALAVTTPATRTTRTVGKTTTDARPRTAARPQRPGVSVRTRITLAMALLVALALTGSGAIVYVIEYDRNREQAMNEVNQEIEEFIRFQENGVDPRTGEQFEGVVPLLQIFLERNVPSPSEAFLAWYDGEALPGQDPGDDRYLGDPDFDRIVEELTPENGNRLWRSPSDGEVLIAVQSVQFEGDDRVGALVVVQELSERDALLHETMVTYAIVAFLSLLLVLVIGWWQSGRLLSPLRTLRATAERIGATDLSKRLPVKGHDDITALTRTVNGMLERLESAFSSQKRFLDDAGHELRTPLTVLSGHLELLDPASPDEVESTRKLLLDEVDRMTRLTRDLILLAKSDRPDFLRIERVDLDELTEDLVAKARGLGDRDWRHDGAPAVRVDMDRQRITQAVLQLADNAVKHTRDGDEIAIGAALSAGHVTIWVRDSGPGVPPGDRELIFERFGRGAVRENDEGFGLGLSIVRAIAAGHGGTAHVEDAPCGGARFVLSLPLRQNRPEETQSWPAS</sequence>
<evidence type="ECO:0000256" key="7">
    <source>
        <dbReference type="ARBA" id="ARBA00022777"/>
    </source>
</evidence>
<evidence type="ECO:0000256" key="13">
    <source>
        <dbReference type="SAM" id="Phobius"/>
    </source>
</evidence>
<dbReference type="Pfam" id="PF00512">
    <property type="entry name" value="HisKA"/>
    <property type="match status" value="1"/>
</dbReference>
<dbReference type="PANTHER" id="PTHR45436:SF5">
    <property type="entry name" value="SENSOR HISTIDINE KINASE TRCS"/>
    <property type="match status" value="1"/>
</dbReference>
<evidence type="ECO:0000256" key="1">
    <source>
        <dbReference type="ARBA" id="ARBA00000085"/>
    </source>
</evidence>
<dbReference type="InterPro" id="IPR003661">
    <property type="entry name" value="HisK_dim/P_dom"/>
</dbReference>
<protein>
    <recommendedName>
        <fullName evidence="3">histidine kinase</fullName>
        <ecNumber evidence="3">2.7.13.3</ecNumber>
    </recommendedName>
</protein>
<dbReference type="PROSITE" id="PS50109">
    <property type="entry name" value="HIS_KIN"/>
    <property type="match status" value="1"/>
</dbReference>
<gene>
    <name evidence="16" type="ORF">F0U47_13055</name>
</gene>
<keyword evidence="8 13" id="KW-1133">Transmembrane helix</keyword>
<dbReference type="Proteomes" id="UP000324351">
    <property type="component" value="Unassembled WGS sequence"/>
</dbReference>
<evidence type="ECO:0000256" key="2">
    <source>
        <dbReference type="ARBA" id="ARBA00004236"/>
    </source>
</evidence>
<dbReference type="SUPFAM" id="SSF47384">
    <property type="entry name" value="Homodimeric domain of signal transducing histidine kinase"/>
    <property type="match status" value="1"/>
</dbReference>
<dbReference type="EMBL" id="VUJW01000007">
    <property type="protein sequence ID" value="KAA1426668.1"/>
    <property type="molecule type" value="Genomic_DNA"/>
</dbReference>
<comment type="subcellular location">
    <subcellularLocation>
        <location evidence="2">Cell membrane</location>
    </subcellularLocation>
</comment>
<comment type="caution">
    <text evidence="16">The sequence shown here is derived from an EMBL/GenBank/DDBJ whole genome shotgun (WGS) entry which is preliminary data.</text>
</comment>
<reference evidence="16 17" key="1">
    <citation type="submission" date="2019-09" db="EMBL/GenBank/DDBJ databases">
        <title>Nocardioides panacisoli sp. nov., isolated from the soil of a ginseng field.</title>
        <authorList>
            <person name="Cho C."/>
        </authorList>
    </citation>
    <scope>NUCLEOTIDE SEQUENCE [LARGE SCALE GENOMIC DNA]</scope>
    <source>
        <strain evidence="16 17">BN140041</strain>
    </source>
</reference>
<evidence type="ECO:0000256" key="5">
    <source>
        <dbReference type="ARBA" id="ARBA00022679"/>
    </source>
</evidence>
<dbReference type="Gene3D" id="6.10.340.10">
    <property type="match status" value="1"/>
</dbReference>
<dbReference type="SMART" id="SM00304">
    <property type="entry name" value="HAMP"/>
    <property type="match status" value="1"/>
</dbReference>
<evidence type="ECO:0000313" key="17">
    <source>
        <dbReference type="Proteomes" id="UP000324351"/>
    </source>
</evidence>
<dbReference type="PANTHER" id="PTHR45436">
    <property type="entry name" value="SENSOR HISTIDINE KINASE YKOH"/>
    <property type="match status" value="1"/>
</dbReference>
<proteinExistence type="predicted"/>
<dbReference type="InterPro" id="IPR003594">
    <property type="entry name" value="HATPase_dom"/>
</dbReference>
<evidence type="ECO:0000256" key="3">
    <source>
        <dbReference type="ARBA" id="ARBA00012438"/>
    </source>
</evidence>
<keyword evidence="10 13" id="KW-0472">Membrane</keyword>
<dbReference type="GO" id="GO:0005886">
    <property type="term" value="C:plasma membrane"/>
    <property type="evidence" value="ECO:0007669"/>
    <property type="project" value="UniProtKB-SubCell"/>
</dbReference>
<dbReference type="SUPFAM" id="SSF158472">
    <property type="entry name" value="HAMP domain-like"/>
    <property type="match status" value="1"/>
</dbReference>